<gene>
    <name evidence="2" type="ORF">DL240_04880</name>
</gene>
<protein>
    <submittedName>
        <fullName evidence="2">Uncharacterized protein</fullName>
    </submittedName>
</protein>
<evidence type="ECO:0000313" key="3">
    <source>
        <dbReference type="Proteomes" id="UP000249169"/>
    </source>
</evidence>
<organism evidence="2 3">
    <name type="scientific">Lujinxingia litoralis</name>
    <dbReference type="NCBI Taxonomy" id="2211119"/>
    <lineage>
        <taxon>Bacteria</taxon>
        <taxon>Deltaproteobacteria</taxon>
        <taxon>Bradymonadales</taxon>
        <taxon>Lujinxingiaceae</taxon>
        <taxon>Lujinxingia</taxon>
    </lineage>
</organism>
<dbReference type="Proteomes" id="UP000249169">
    <property type="component" value="Unassembled WGS sequence"/>
</dbReference>
<accession>A0A328CAH9</accession>
<feature type="compositionally biased region" description="Basic and acidic residues" evidence="1">
    <location>
        <begin position="37"/>
        <end position="52"/>
    </location>
</feature>
<comment type="caution">
    <text evidence="2">The sequence shown here is derived from an EMBL/GenBank/DDBJ whole genome shotgun (WGS) entry which is preliminary data.</text>
</comment>
<name>A0A328CAH9_9DELT</name>
<dbReference type="EMBL" id="QHKO01000002">
    <property type="protein sequence ID" value="RAL23499.1"/>
    <property type="molecule type" value="Genomic_DNA"/>
</dbReference>
<evidence type="ECO:0000256" key="1">
    <source>
        <dbReference type="SAM" id="MobiDB-lite"/>
    </source>
</evidence>
<sequence length="215" mass="24162">MALSGEADEPADVVLDEVPSFRAYGGSGAPAAPKASPRPEVRIGAKSAKEAETVYDEPEEPDWRISEVDVIGKEIDGKRIIADSSGEPMSKIEAEIRAKKMVQAIDESEYEFERRARVRDAINSRLMVPSREGIGRVEVAPGVRLGEGLQQRLREKYGQTDAPIQQRRKANFLEEEEAFLEDEAEYFGDEDLLDEEYYEEGEVMPEDESWDEVAY</sequence>
<keyword evidence="3" id="KW-1185">Reference proteome</keyword>
<reference evidence="2 3" key="1">
    <citation type="submission" date="2018-05" db="EMBL/GenBank/DDBJ databases">
        <title>Lujinxingia marina gen. nov. sp. nov., a new facultative anaerobic member of the class Deltaproteobacteria, and proposal of Lujinxingaceae fam. nov.</title>
        <authorList>
            <person name="Li C.-M."/>
        </authorList>
    </citation>
    <scope>NUCLEOTIDE SEQUENCE [LARGE SCALE GENOMIC DNA]</scope>
    <source>
        <strain evidence="2 3">B210</strain>
    </source>
</reference>
<proteinExistence type="predicted"/>
<evidence type="ECO:0000313" key="2">
    <source>
        <dbReference type="EMBL" id="RAL23499.1"/>
    </source>
</evidence>
<feature type="region of interest" description="Disordered" evidence="1">
    <location>
        <begin position="24"/>
        <end position="60"/>
    </location>
</feature>
<dbReference type="AlphaFoldDB" id="A0A328CAH9"/>